<dbReference type="GO" id="GO:0016884">
    <property type="term" value="F:carbon-nitrogen ligase activity, with glutamine as amido-N-donor"/>
    <property type="evidence" value="ECO:0007669"/>
    <property type="project" value="InterPro"/>
</dbReference>
<dbReference type="AlphaFoldDB" id="A0A7X1B9I1"/>
<dbReference type="InterPro" id="IPR042184">
    <property type="entry name" value="YqeY/Aim41_N"/>
</dbReference>
<dbReference type="Pfam" id="PF09424">
    <property type="entry name" value="YqeY"/>
    <property type="match status" value="1"/>
</dbReference>
<dbReference type="InterPro" id="IPR023168">
    <property type="entry name" value="GatB_Yqey_C_2"/>
</dbReference>
<dbReference type="Proteomes" id="UP000526501">
    <property type="component" value="Unassembled WGS sequence"/>
</dbReference>
<dbReference type="SUPFAM" id="SSF89095">
    <property type="entry name" value="GatB/YqeY motif"/>
    <property type="match status" value="1"/>
</dbReference>
<proteinExistence type="predicted"/>
<dbReference type="Gene3D" id="1.10.1510.10">
    <property type="entry name" value="Uncharacterised protein YqeY/AIM41 PF09424, N-terminal domain"/>
    <property type="match status" value="1"/>
</dbReference>
<name>A0A7X1B9I1_9BACT</name>
<dbReference type="RefSeq" id="WP_185662023.1">
    <property type="nucleotide sequence ID" value="NZ_CAWPOO010000013.1"/>
</dbReference>
<keyword evidence="2" id="KW-1185">Reference proteome</keyword>
<evidence type="ECO:0000313" key="1">
    <source>
        <dbReference type="EMBL" id="MBC2608171.1"/>
    </source>
</evidence>
<dbReference type="InterPro" id="IPR003789">
    <property type="entry name" value="Asn/Gln_tRNA_amidoTrase-B-like"/>
</dbReference>
<reference evidence="1 2" key="1">
    <citation type="submission" date="2020-07" db="EMBL/GenBank/DDBJ databases">
        <authorList>
            <person name="Feng X."/>
        </authorList>
    </citation>
    <scope>NUCLEOTIDE SEQUENCE [LARGE SCALE GENOMIC DNA]</scope>
    <source>
        <strain evidence="1 2">JCM23202</strain>
    </source>
</reference>
<evidence type="ECO:0000313" key="2">
    <source>
        <dbReference type="Proteomes" id="UP000526501"/>
    </source>
</evidence>
<protein>
    <submittedName>
        <fullName evidence="1">GatB/YqeY domain-containing protein</fullName>
    </submittedName>
</protein>
<sequence>MKEKLKELHQKARIARDPIATEAYGAALAAIQEGEVRANEDFSEAKATAVVEKEAGKFSESAAAFAKVGREDKAKEIEACAELLRDLLPAKLEADAYPKLVADAVESTGATSMRDMGAVMAKLKADHGTALDMKIASAEVKKVLG</sequence>
<accession>A0A7X1B9I1</accession>
<comment type="caution">
    <text evidence="1">The sequence shown here is derived from an EMBL/GenBank/DDBJ whole genome shotgun (WGS) entry which is preliminary data.</text>
</comment>
<dbReference type="Gene3D" id="1.10.10.410">
    <property type="match status" value="1"/>
</dbReference>
<gene>
    <name evidence="1" type="ORF">H5P27_19100</name>
</gene>
<dbReference type="PANTHER" id="PTHR28055">
    <property type="entry name" value="ALTERED INHERITANCE OF MITOCHONDRIA PROTEIN 41, MITOCHONDRIAL"/>
    <property type="match status" value="1"/>
</dbReference>
<dbReference type="EMBL" id="JACHVC010000013">
    <property type="protein sequence ID" value="MBC2608171.1"/>
    <property type="molecule type" value="Genomic_DNA"/>
</dbReference>
<organism evidence="1 2">
    <name type="scientific">Pelagicoccus albus</name>
    <dbReference type="NCBI Taxonomy" id="415222"/>
    <lineage>
        <taxon>Bacteria</taxon>
        <taxon>Pseudomonadati</taxon>
        <taxon>Verrucomicrobiota</taxon>
        <taxon>Opitutia</taxon>
        <taxon>Puniceicoccales</taxon>
        <taxon>Pelagicoccaceae</taxon>
        <taxon>Pelagicoccus</taxon>
    </lineage>
</organism>
<dbReference type="PANTHER" id="PTHR28055:SF1">
    <property type="entry name" value="ALTERED INHERITANCE OF MITOCHONDRIA PROTEIN 41, MITOCHONDRIAL"/>
    <property type="match status" value="1"/>
</dbReference>
<dbReference type="InterPro" id="IPR019004">
    <property type="entry name" value="YqeY/Aim41"/>
</dbReference>